<dbReference type="EMBL" id="JAUEDM010000008">
    <property type="protein sequence ID" value="KAK3312862.1"/>
    <property type="molecule type" value="Genomic_DNA"/>
</dbReference>
<comment type="caution">
    <text evidence="3">The sequence shown here is derived from an EMBL/GenBank/DDBJ whole genome shotgun (WGS) entry which is preliminary data.</text>
</comment>
<dbReference type="InterPro" id="IPR027417">
    <property type="entry name" value="P-loop_NTPase"/>
</dbReference>
<sequence>MADPLSLTASIIAVVEVAGRIASICKQFIEGVEDCPKDLRMILIETSSTKAIFDNLAFLHEHDPQSALFLAKLDGANGPVAGCRATITELEKLLPSEYLVESNNGGSKKAMTTRKKVSDALTVLAWPLKQTKAKDLLVRLGQYKTTINTALSVDTWQDVKETKRTVNQVYQTVTETQRQQVCEWLHQTNPSSLHNDACDLYEPGTCDWVLRMPEWKDWIDLQSRCLWIHGIPGCGKTVLAAHLIRTVADLCTADGQSKLSLSHHGRRCAVLYYYCHHSHNSDEMLPFLRWVVGQLIIKAEGKLPVEIYDAYKKAWQPTQAELLAALTAVLEPFDTVFVVIDALDESKPMDKLLDLIHTLATGEDRFAKVQLLATSRDYVGIRGTMSSIGPQRCVHVSMANRHVEEDIKTYVGSRIRSNKRFRSWPPDVRDQVEFELSRGANGMFRWAACQLDILQRLSGKQKVLKALEQLPATLDETYHRIFGLVDREDWPLLRHVLRMIVFHNWLYGQWDSTRLTAALILDSYRPFRKFLRIGGDSAVGADSGDEEDDVDDDHFYSIDSLREICGCLVTFERDDWMEKDIAILAHYTVREFLESDRIFGSPAAYFSLHPDKYSLNHLARVVFRNALSAQIEAGRALCGQEPDNEKLDENPYVLAQLDCETYCAFSASSILYDHEGFICADENLIQLVFSFLDPSSHNFEFRCALMGRLVARRWQMFRDSKHADVQRYWDLVWMDVQRTSGPQRDVQLLVVLSWCRFYDLADKLGKSRKLDPQSLLDVQLSLTVTMFEGFGKESTFHFKGNGDAFLLKLKGLRAFPHMPRLY</sequence>
<keyword evidence="1" id="KW-0677">Repeat</keyword>
<protein>
    <recommendedName>
        <fullName evidence="2">Nephrocystin 3-like N-terminal domain-containing protein</fullName>
    </recommendedName>
</protein>
<evidence type="ECO:0000259" key="2">
    <source>
        <dbReference type="Pfam" id="PF24883"/>
    </source>
</evidence>
<dbReference type="PANTHER" id="PTHR10039:SF16">
    <property type="entry name" value="GPI INOSITOL-DEACYLASE"/>
    <property type="match status" value="1"/>
</dbReference>
<dbReference type="SUPFAM" id="SSF52540">
    <property type="entry name" value="P-loop containing nucleoside triphosphate hydrolases"/>
    <property type="match status" value="1"/>
</dbReference>
<evidence type="ECO:0000313" key="3">
    <source>
        <dbReference type="EMBL" id="KAK3312862.1"/>
    </source>
</evidence>
<organism evidence="3 4">
    <name type="scientific">Apodospora peruviana</name>
    <dbReference type="NCBI Taxonomy" id="516989"/>
    <lineage>
        <taxon>Eukaryota</taxon>
        <taxon>Fungi</taxon>
        <taxon>Dikarya</taxon>
        <taxon>Ascomycota</taxon>
        <taxon>Pezizomycotina</taxon>
        <taxon>Sordariomycetes</taxon>
        <taxon>Sordariomycetidae</taxon>
        <taxon>Sordariales</taxon>
        <taxon>Lasiosphaeriaceae</taxon>
        <taxon>Apodospora</taxon>
    </lineage>
</organism>
<dbReference type="Pfam" id="PF24883">
    <property type="entry name" value="NPHP3_N"/>
    <property type="match status" value="1"/>
</dbReference>
<feature type="domain" description="Nephrocystin 3-like N-terminal" evidence="2">
    <location>
        <begin position="204"/>
        <end position="376"/>
    </location>
</feature>
<reference evidence="3" key="1">
    <citation type="journal article" date="2023" name="Mol. Phylogenet. Evol.">
        <title>Genome-scale phylogeny and comparative genomics of the fungal order Sordariales.</title>
        <authorList>
            <person name="Hensen N."/>
            <person name="Bonometti L."/>
            <person name="Westerberg I."/>
            <person name="Brannstrom I.O."/>
            <person name="Guillou S."/>
            <person name="Cros-Aarteil S."/>
            <person name="Calhoun S."/>
            <person name="Haridas S."/>
            <person name="Kuo A."/>
            <person name="Mondo S."/>
            <person name="Pangilinan J."/>
            <person name="Riley R."/>
            <person name="LaButti K."/>
            <person name="Andreopoulos B."/>
            <person name="Lipzen A."/>
            <person name="Chen C."/>
            <person name="Yan M."/>
            <person name="Daum C."/>
            <person name="Ng V."/>
            <person name="Clum A."/>
            <person name="Steindorff A."/>
            <person name="Ohm R.A."/>
            <person name="Martin F."/>
            <person name="Silar P."/>
            <person name="Natvig D.O."/>
            <person name="Lalanne C."/>
            <person name="Gautier V."/>
            <person name="Ament-Velasquez S.L."/>
            <person name="Kruys A."/>
            <person name="Hutchinson M.I."/>
            <person name="Powell A.J."/>
            <person name="Barry K."/>
            <person name="Miller A.N."/>
            <person name="Grigoriev I.V."/>
            <person name="Debuchy R."/>
            <person name="Gladieux P."/>
            <person name="Hiltunen Thoren M."/>
            <person name="Johannesson H."/>
        </authorList>
    </citation>
    <scope>NUCLEOTIDE SEQUENCE</scope>
    <source>
        <strain evidence="3">CBS 118394</strain>
    </source>
</reference>
<dbReference type="AlphaFoldDB" id="A0AAE0HTZ8"/>
<evidence type="ECO:0000313" key="4">
    <source>
        <dbReference type="Proteomes" id="UP001283341"/>
    </source>
</evidence>
<dbReference type="Proteomes" id="UP001283341">
    <property type="component" value="Unassembled WGS sequence"/>
</dbReference>
<accession>A0AAE0HTZ8</accession>
<dbReference type="PANTHER" id="PTHR10039">
    <property type="entry name" value="AMELOGENIN"/>
    <property type="match status" value="1"/>
</dbReference>
<name>A0AAE0HTZ8_9PEZI</name>
<gene>
    <name evidence="3" type="ORF">B0H66DRAFT_569022</name>
</gene>
<evidence type="ECO:0000256" key="1">
    <source>
        <dbReference type="ARBA" id="ARBA00022737"/>
    </source>
</evidence>
<dbReference type="Gene3D" id="3.40.50.300">
    <property type="entry name" value="P-loop containing nucleotide triphosphate hydrolases"/>
    <property type="match status" value="1"/>
</dbReference>
<reference evidence="3" key="2">
    <citation type="submission" date="2023-06" db="EMBL/GenBank/DDBJ databases">
        <authorList>
            <consortium name="Lawrence Berkeley National Laboratory"/>
            <person name="Haridas S."/>
            <person name="Hensen N."/>
            <person name="Bonometti L."/>
            <person name="Westerberg I."/>
            <person name="Brannstrom I.O."/>
            <person name="Guillou S."/>
            <person name="Cros-Aarteil S."/>
            <person name="Calhoun S."/>
            <person name="Kuo A."/>
            <person name="Mondo S."/>
            <person name="Pangilinan J."/>
            <person name="Riley R."/>
            <person name="Labutti K."/>
            <person name="Andreopoulos B."/>
            <person name="Lipzen A."/>
            <person name="Chen C."/>
            <person name="Yanf M."/>
            <person name="Daum C."/>
            <person name="Ng V."/>
            <person name="Clum A."/>
            <person name="Steindorff A."/>
            <person name="Ohm R."/>
            <person name="Martin F."/>
            <person name="Silar P."/>
            <person name="Natvig D."/>
            <person name="Lalanne C."/>
            <person name="Gautier V."/>
            <person name="Ament-Velasquez S.L."/>
            <person name="Kruys A."/>
            <person name="Hutchinson M.I."/>
            <person name="Powell A.J."/>
            <person name="Barry K."/>
            <person name="Miller A.N."/>
            <person name="Grigoriev I.V."/>
            <person name="Debuchy R."/>
            <person name="Gladieux P."/>
            <person name="Thoren M.H."/>
            <person name="Johannesson H."/>
        </authorList>
    </citation>
    <scope>NUCLEOTIDE SEQUENCE</scope>
    <source>
        <strain evidence="3">CBS 118394</strain>
    </source>
</reference>
<proteinExistence type="predicted"/>
<keyword evidence="4" id="KW-1185">Reference proteome</keyword>
<dbReference type="InterPro" id="IPR056884">
    <property type="entry name" value="NPHP3-like_N"/>
</dbReference>